<dbReference type="Proteomes" id="UP000257559">
    <property type="component" value="Chromosome"/>
</dbReference>
<gene>
    <name evidence="1" type="ORF">NCTC10132_01075</name>
</gene>
<keyword evidence="2" id="KW-1185">Reference proteome</keyword>
<sequence>MASSEMRNSSYFANLITRNNGYFKDRFQKEKIGMELYDENADQIIDDSIRLKDFNGEAITSRPKAFFVSQLLNYGVGSRSISGIFRNKNKDAVAMYGYISNEEAKDVKW</sequence>
<protein>
    <submittedName>
        <fullName evidence="1">Uncharacterized protein</fullName>
    </submittedName>
</protein>
<reference evidence="2" key="1">
    <citation type="submission" date="2018-06" db="EMBL/GenBank/DDBJ databases">
        <authorList>
            <consortium name="Pathogen Informatics"/>
        </authorList>
    </citation>
    <scope>NUCLEOTIDE SEQUENCE [LARGE SCALE GENOMIC DNA]</scope>
    <source>
        <strain evidence="2">NCTC10132</strain>
    </source>
</reference>
<organism evidence="1 2">
    <name type="scientific">Mycoplasmopsis edwardii</name>
    <dbReference type="NCBI Taxonomy" id="53558"/>
    <lineage>
        <taxon>Bacteria</taxon>
        <taxon>Bacillati</taxon>
        <taxon>Mycoplasmatota</taxon>
        <taxon>Mycoplasmoidales</taxon>
        <taxon>Metamycoplasmataceae</taxon>
        <taxon>Mycoplasmopsis</taxon>
    </lineage>
</organism>
<dbReference type="EMBL" id="LS991951">
    <property type="protein sequence ID" value="SYV97707.1"/>
    <property type="molecule type" value="Genomic_DNA"/>
</dbReference>
<name>A0A3B0PPH9_9BACT</name>
<accession>A0A3B0PPH9</accession>
<evidence type="ECO:0000313" key="1">
    <source>
        <dbReference type="EMBL" id="SYV97707.1"/>
    </source>
</evidence>
<dbReference type="KEGG" id="medw:NCTC10132_01075"/>
<feature type="non-terminal residue" evidence="1">
    <location>
        <position position="109"/>
    </location>
</feature>
<proteinExistence type="predicted"/>
<evidence type="ECO:0000313" key="2">
    <source>
        <dbReference type="Proteomes" id="UP000257559"/>
    </source>
</evidence>
<dbReference type="AlphaFoldDB" id="A0A3B0PPH9"/>